<proteinExistence type="predicted"/>
<feature type="region of interest" description="Disordered" evidence="1">
    <location>
        <begin position="531"/>
        <end position="551"/>
    </location>
</feature>
<feature type="region of interest" description="Disordered" evidence="1">
    <location>
        <begin position="447"/>
        <end position="479"/>
    </location>
</feature>
<dbReference type="Proteomes" id="UP000007307">
    <property type="component" value="Chromosome"/>
</dbReference>
<feature type="region of interest" description="Disordered" evidence="1">
    <location>
        <begin position="1"/>
        <end position="22"/>
    </location>
</feature>
<evidence type="ECO:0000256" key="1">
    <source>
        <dbReference type="SAM" id="MobiDB-lite"/>
    </source>
</evidence>
<sequence>MENCTNHTPASPQGGGGGRLSPNTQIGKTRAHRIAAANTAHAVSGVLINMGMLMMVCTVAALCTIMLCTVAACCPPIIAAVAVAGVAAVLFSVITGCSIRDLVESCRQVKQVKEEGLATVQSLQPVLTPVTPIAERTGNRRIAKLLTGKAKAEDAAQAAVDQGTAVGGTNKVIAGVATSSGIVKVMAEADPSTLKDATKAVGTTPSTATCVGTCASALATGLAAAGVGVACVAPLVAGLVAAGVGVAVVTGVWIAAGTVGVACAGLVAAGLAVGAFAVRAELHSARVPVVSMQDPVHKRDTTEYDVIENYKPQKISRIKWLAPPEAASPTHRILMALAGAAVVALCAAIILCGVCCTVACPLSTCIIIALALGAGVLATGLAVGGVADRYSAKAALPVETSPIVLGQRASECPEQLQNEVAVETANMTSDSVQQTQDWEPVAKDAGQEWEPTQQGPVAAKEAVDGTSQAPSDKAVDAGQGWEPIQQGPVAAKEAVDGTSQAPSDKADIMKALEKDAGFLSAAENLLQAITTDPRNWEPVAPKTVAQPSRAR</sequence>
<keyword evidence="2" id="KW-1133">Transmembrane helix</keyword>
<feature type="transmembrane region" description="Helical" evidence="2">
    <location>
        <begin position="366"/>
        <end position="387"/>
    </location>
</feature>
<dbReference type="EMBL" id="CP001079">
    <property type="protein sequence ID" value="ACM49569.1"/>
    <property type="molecule type" value="Genomic_DNA"/>
</dbReference>
<dbReference type="KEGG" id="amf:AMF_735"/>
<accession>B9KGL5</accession>
<gene>
    <name evidence="3" type="ordered locus">AMF_735</name>
</gene>
<reference evidence="3 4" key="1">
    <citation type="journal article" date="2009" name="BMC Genomics">
        <title>Conservation in the face of diversity: multistrain analysis of an intracellular bacterium.</title>
        <authorList>
            <person name="Dark M.J."/>
            <person name="Herndon D.R."/>
            <person name="Kappmeyer L.S."/>
            <person name="Gonzales M.P."/>
            <person name="Nordeen E."/>
            <person name="Palmer G.H."/>
            <person name="Knowles D.P. Jr."/>
            <person name="Brayton K.A."/>
        </authorList>
    </citation>
    <scope>NUCLEOTIDE SEQUENCE [LARGE SCALE GENOMIC DNA]</scope>
    <source>
        <strain evidence="3 4">Florida</strain>
    </source>
</reference>
<feature type="transmembrane region" description="Helical" evidence="2">
    <location>
        <begin position="222"/>
        <end position="246"/>
    </location>
</feature>
<evidence type="ECO:0000313" key="3">
    <source>
        <dbReference type="EMBL" id="ACM49569.1"/>
    </source>
</evidence>
<protein>
    <submittedName>
        <fullName evidence="3">Uncharacterized protein</fullName>
    </submittedName>
</protein>
<dbReference type="AlphaFoldDB" id="B9KGL5"/>
<feature type="compositionally biased region" description="Polar residues" evidence="1">
    <location>
        <begin position="1"/>
        <end position="11"/>
    </location>
</feature>
<dbReference type="HOGENOM" id="CLU_557409_0_0_5"/>
<feature type="transmembrane region" description="Helical" evidence="2">
    <location>
        <begin position="78"/>
        <end position="103"/>
    </location>
</feature>
<evidence type="ECO:0000256" key="2">
    <source>
        <dbReference type="SAM" id="Phobius"/>
    </source>
</evidence>
<keyword evidence="4" id="KW-1185">Reference proteome</keyword>
<evidence type="ECO:0000313" key="4">
    <source>
        <dbReference type="Proteomes" id="UP000007307"/>
    </source>
</evidence>
<feature type="transmembrane region" description="Helical" evidence="2">
    <location>
        <begin position="333"/>
        <end position="360"/>
    </location>
</feature>
<organism evidence="3 4">
    <name type="scientific">Anaplasma marginale (strain Florida)</name>
    <dbReference type="NCBI Taxonomy" id="320483"/>
    <lineage>
        <taxon>Bacteria</taxon>
        <taxon>Pseudomonadati</taxon>
        <taxon>Pseudomonadota</taxon>
        <taxon>Alphaproteobacteria</taxon>
        <taxon>Rickettsiales</taxon>
        <taxon>Anaplasmataceae</taxon>
        <taxon>Anaplasma</taxon>
    </lineage>
</organism>
<name>B9KGL5_ANAMF</name>
<keyword evidence="2" id="KW-0472">Membrane</keyword>
<keyword evidence="2" id="KW-0812">Transmembrane</keyword>
<feature type="transmembrane region" description="Helical" evidence="2">
    <location>
        <begin position="252"/>
        <end position="278"/>
    </location>
</feature>